<proteinExistence type="predicted"/>
<organism evidence="2">
    <name type="scientific">Anguilla anguilla</name>
    <name type="common">European freshwater eel</name>
    <name type="synonym">Muraena anguilla</name>
    <dbReference type="NCBI Taxonomy" id="7936"/>
    <lineage>
        <taxon>Eukaryota</taxon>
        <taxon>Metazoa</taxon>
        <taxon>Chordata</taxon>
        <taxon>Craniata</taxon>
        <taxon>Vertebrata</taxon>
        <taxon>Euteleostomi</taxon>
        <taxon>Actinopterygii</taxon>
        <taxon>Neopterygii</taxon>
        <taxon>Teleostei</taxon>
        <taxon>Anguilliformes</taxon>
        <taxon>Anguillidae</taxon>
        <taxon>Anguilla</taxon>
    </lineage>
</organism>
<sequence length="55" mass="6475">MVHLHHIFPQAMLFGHSSLFLLPQFAALLYSTFMEQSTFNCIVVMLHFLFPEEDF</sequence>
<feature type="transmembrane region" description="Helical" evidence="1">
    <location>
        <begin position="12"/>
        <end position="30"/>
    </location>
</feature>
<protein>
    <submittedName>
        <fullName evidence="2">Uncharacterized protein</fullName>
    </submittedName>
</protein>
<reference evidence="2" key="2">
    <citation type="journal article" date="2015" name="Fish Shellfish Immunol.">
        <title>Early steps in the European eel (Anguilla anguilla)-Vibrio vulnificus interaction in the gills: Role of the RtxA13 toxin.</title>
        <authorList>
            <person name="Callol A."/>
            <person name="Pajuelo D."/>
            <person name="Ebbesson L."/>
            <person name="Teles M."/>
            <person name="MacKenzie S."/>
            <person name="Amaro C."/>
        </authorList>
    </citation>
    <scope>NUCLEOTIDE SEQUENCE</scope>
</reference>
<keyword evidence="1" id="KW-0472">Membrane</keyword>
<dbReference type="EMBL" id="GBXM01011146">
    <property type="protein sequence ID" value="JAH97431.1"/>
    <property type="molecule type" value="Transcribed_RNA"/>
</dbReference>
<dbReference type="AlphaFoldDB" id="A0A0E9X4Q4"/>
<keyword evidence="1" id="KW-0812">Transmembrane</keyword>
<keyword evidence="1" id="KW-1133">Transmembrane helix</keyword>
<evidence type="ECO:0000256" key="1">
    <source>
        <dbReference type="SAM" id="Phobius"/>
    </source>
</evidence>
<evidence type="ECO:0000313" key="2">
    <source>
        <dbReference type="EMBL" id="JAH97431.1"/>
    </source>
</evidence>
<name>A0A0E9X4Q4_ANGAN</name>
<accession>A0A0E9X4Q4</accession>
<reference evidence="2" key="1">
    <citation type="submission" date="2014-11" db="EMBL/GenBank/DDBJ databases">
        <authorList>
            <person name="Amaro Gonzalez C."/>
        </authorList>
    </citation>
    <scope>NUCLEOTIDE SEQUENCE</scope>
</reference>